<comment type="cofactor">
    <cofactor evidence="3">
        <name>Mg(2+)</name>
        <dbReference type="ChEBI" id="CHEBI:18420"/>
    </cofactor>
    <text evidence="3">Binds 2 magnesium ions per subunit.</text>
</comment>
<feature type="binding site" evidence="3">
    <location>
        <position position="289"/>
    </location>
    <ligand>
        <name>Mg(2+)</name>
        <dbReference type="ChEBI" id="CHEBI:18420"/>
        <label>1</label>
    </ligand>
</feature>
<protein>
    <recommendedName>
        <fullName evidence="6">ADP-ribosylglycohydrolase</fullName>
    </recommendedName>
</protein>
<keyword evidence="3" id="KW-0479">Metal-binding</keyword>
<dbReference type="Gene3D" id="1.10.4080.10">
    <property type="entry name" value="ADP-ribosylation/Crystallin J1"/>
    <property type="match status" value="1"/>
</dbReference>
<keyword evidence="2" id="KW-0378">Hydrolase</keyword>
<dbReference type="GO" id="GO:0016787">
    <property type="term" value="F:hydrolase activity"/>
    <property type="evidence" value="ECO:0007669"/>
    <property type="project" value="UniProtKB-KW"/>
</dbReference>
<keyword evidence="3" id="KW-0460">Magnesium</keyword>
<reference evidence="4 5" key="1">
    <citation type="submission" date="2014-07" db="EMBL/GenBank/DDBJ databases">
        <title>Draft genome of Clostridium celerecrescens 152B isolated from sediments associated with methane hydrate from Krishna Godavari basin.</title>
        <authorList>
            <person name="Honkalas V.S."/>
            <person name="Dabir A.P."/>
            <person name="Arora P."/>
            <person name="Dhakephalkar P.K."/>
        </authorList>
    </citation>
    <scope>NUCLEOTIDE SEQUENCE [LARGE SCALE GENOMIC DNA]</scope>
    <source>
        <strain evidence="4 5">152B</strain>
    </source>
</reference>
<evidence type="ECO:0000256" key="3">
    <source>
        <dbReference type="PIRSR" id="PIRSR605502-1"/>
    </source>
</evidence>
<proteinExistence type="inferred from homology"/>
<evidence type="ECO:0000313" key="5">
    <source>
        <dbReference type="Proteomes" id="UP000028525"/>
    </source>
</evidence>
<dbReference type="STRING" id="29354.IO98_10035"/>
<dbReference type="GO" id="GO:0046872">
    <property type="term" value="F:metal ion binding"/>
    <property type="evidence" value="ECO:0007669"/>
    <property type="project" value="UniProtKB-KW"/>
</dbReference>
<feature type="binding site" evidence="3">
    <location>
        <position position="292"/>
    </location>
    <ligand>
        <name>Mg(2+)</name>
        <dbReference type="ChEBI" id="CHEBI:18420"/>
        <label>1</label>
    </ligand>
</feature>
<dbReference type="SUPFAM" id="SSF101478">
    <property type="entry name" value="ADP-ribosylglycohydrolase"/>
    <property type="match status" value="1"/>
</dbReference>
<dbReference type="RefSeq" id="WP_038280619.1">
    <property type="nucleotide sequence ID" value="NZ_JPME01000012.1"/>
</dbReference>
<gene>
    <name evidence="4" type="ORF">IO98_10035</name>
</gene>
<evidence type="ECO:0000256" key="2">
    <source>
        <dbReference type="ARBA" id="ARBA00022801"/>
    </source>
</evidence>
<name>A0A084JMV0_9FIRM</name>
<dbReference type="InterPro" id="IPR050792">
    <property type="entry name" value="ADP-ribosylglycohydrolase"/>
</dbReference>
<dbReference type="InterPro" id="IPR005502">
    <property type="entry name" value="Ribosyl_crysJ1"/>
</dbReference>
<dbReference type="PANTHER" id="PTHR16222">
    <property type="entry name" value="ADP-RIBOSYLGLYCOHYDROLASE"/>
    <property type="match status" value="1"/>
</dbReference>
<feature type="binding site" evidence="3">
    <location>
        <position position="291"/>
    </location>
    <ligand>
        <name>Mg(2+)</name>
        <dbReference type="ChEBI" id="CHEBI:18420"/>
        <label>1</label>
    </ligand>
</feature>
<organism evidence="4 5">
    <name type="scientific">Lacrimispora celerecrescens</name>
    <dbReference type="NCBI Taxonomy" id="29354"/>
    <lineage>
        <taxon>Bacteria</taxon>
        <taxon>Bacillati</taxon>
        <taxon>Bacillota</taxon>
        <taxon>Clostridia</taxon>
        <taxon>Lachnospirales</taxon>
        <taxon>Lachnospiraceae</taxon>
        <taxon>Lacrimispora</taxon>
    </lineage>
</organism>
<feature type="binding site" evidence="3">
    <location>
        <position position="61"/>
    </location>
    <ligand>
        <name>Mg(2+)</name>
        <dbReference type="ChEBI" id="CHEBI:18420"/>
        <label>1</label>
    </ligand>
</feature>
<accession>A0A084JMV0</accession>
<evidence type="ECO:0008006" key="6">
    <source>
        <dbReference type="Google" id="ProtNLM"/>
    </source>
</evidence>
<sequence length="340" mass="35571">MEFKNKVLGSLLGAAVGDAMGAATELRTKEMIKERFGGEVRDILTPPQDTFARDSKAGSVTDDFSLIYYTIKTILAHKGVIDEQAANEALLRWSDDKVFYDKYVGPTTRAAVEKIKGTVTDNPYAFICCDNAKASNGSAMKISPAGLFHPGDIEAAVKAAITICRPTHNNNLSIEGACAIAAAVSEALKEESNLYSVVQAGLYGARRGAELSNGSCAVLAGPSVQKRMKLAIGIALTASSLDEATTEIADIVGSGLHISEAVPAVFGIMIAAKGNLMEAIIGAVNIGSDTDTIATMTGAVLGALCGSSREIEKYLELIQSVNGFDLVGIAEDIVACTSLR</sequence>
<dbReference type="PANTHER" id="PTHR16222:SF24">
    <property type="entry name" value="ADP-RIBOSYLHYDROLASE ARH3"/>
    <property type="match status" value="1"/>
</dbReference>
<evidence type="ECO:0000313" key="4">
    <source>
        <dbReference type="EMBL" id="KEZ90284.1"/>
    </source>
</evidence>
<comment type="caution">
    <text evidence="4">The sequence shown here is derived from an EMBL/GenBank/DDBJ whole genome shotgun (WGS) entry which is preliminary data.</text>
</comment>
<feature type="binding site" evidence="3">
    <location>
        <position position="62"/>
    </location>
    <ligand>
        <name>Mg(2+)</name>
        <dbReference type="ChEBI" id="CHEBI:18420"/>
        <label>1</label>
    </ligand>
</feature>
<feature type="binding site" evidence="3">
    <location>
        <position position="63"/>
    </location>
    <ligand>
        <name>Mg(2+)</name>
        <dbReference type="ChEBI" id="CHEBI:18420"/>
        <label>1</label>
    </ligand>
</feature>
<dbReference type="Proteomes" id="UP000028525">
    <property type="component" value="Unassembled WGS sequence"/>
</dbReference>
<dbReference type="Pfam" id="PF03747">
    <property type="entry name" value="ADP_ribosyl_GH"/>
    <property type="match status" value="1"/>
</dbReference>
<dbReference type="EMBL" id="JPME01000012">
    <property type="protein sequence ID" value="KEZ90284.1"/>
    <property type="molecule type" value="Genomic_DNA"/>
</dbReference>
<evidence type="ECO:0000256" key="1">
    <source>
        <dbReference type="ARBA" id="ARBA00010702"/>
    </source>
</evidence>
<dbReference type="InterPro" id="IPR036705">
    <property type="entry name" value="Ribosyl_crysJ1_sf"/>
</dbReference>
<keyword evidence="5" id="KW-1185">Reference proteome</keyword>
<dbReference type="OrthoDB" id="9761704at2"/>
<comment type="similarity">
    <text evidence="1">Belongs to the ADP-ribosylglycohydrolase family.</text>
</comment>
<dbReference type="AlphaFoldDB" id="A0A084JMV0"/>